<dbReference type="KEGG" id="rqi:C1M55_22415"/>
<accession>A0A1C3ZAH3</accession>
<gene>
    <name evidence="4" type="ORF">CHR55_23900</name>
</gene>
<dbReference type="InterPro" id="IPR002220">
    <property type="entry name" value="DapA-like"/>
</dbReference>
<dbReference type="InterPro" id="IPR013785">
    <property type="entry name" value="Aldolase_TIM"/>
</dbReference>
<proteinExistence type="inferred from homology"/>
<dbReference type="PIRSF" id="PIRSF001365">
    <property type="entry name" value="DHDPS"/>
    <property type="match status" value="1"/>
</dbReference>
<dbReference type="CDD" id="cd00408">
    <property type="entry name" value="DHDPS-like"/>
    <property type="match status" value="1"/>
</dbReference>
<dbReference type="PANTHER" id="PTHR12128">
    <property type="entry name" value="DIHYDRODIPICOLINATE SYNTHASE"/>
    <property type="match status" value="1"/>
</dbReference>
<dbReference type="SUPFAM" id="SSF51569">
    <property type="entry name" value="Aldolase"/>
    <property type="match status" value="1"/>
</dbReference>
<comment type="caution">
    <text evidence="4">The sequence shown here is derived from an EMBL/GenBank/DDBJ whole genome shotgun (WGS) entry which is preliminary data.</text>
</comment>
<dbReference type="GO" id="GO:0008840">
    <property type="term" value="F:4-hydroxy-tetrahydrodipicolinate synthase activity"/>
    <property type="evidence" value="ECO:0007669"/>
    <property type="project" value="TreeGrafter"/>
</dbReference>
<dbReference type="Proteomes" id="UP000230886">
    <property type="component" value="Unassembled WGS sequence"/>
</dbReference>
<dbReference type="GO" id="GO:0005829">
    <property type="term" value="C:cytosol"/>
    <property type="evidence" value="ECO:0007669"/>
    <property type="project" value="TreeGrafter"/>
</dbReference>
<dbReference type="RefSeq" id="WP_007727643.1">
    <property type="nucleotide sequence ID" value="NZ_CP025959.1"/>
</dbReference>
<evidence type="ECO:0000256" key="1">
    <source>
        <dbReference type="ARBA" id="ARBA00007592"/>
    </source>
</evidence>
<keyword evidence="2 3" id="KW-0456">Lyase</keyword>
<protein>
    <submittedName>
        <fullName evidence="4">Dihydrodipicolinate synthase family protein</fullName>
    </submittedName>
</protein>
<comment type="similarity">
    <text evidence="1 3">Belongs to the DapA family.</text>
</comment>
<organism evidence="4 5">
    <name type="scientific">Rhodococcus qingshengii</name>
    <dbReference type="NCBI Taxonomy" id="334542"/>
    <lineage>
        <taxon>Bacteria</taxon>
        <taxon>Bacillati</taxon>
        <taxon>Actinomycetota</taxon>
        <taxon>Actinomycetes</taxon>
        <taxon>Mycobacteriales</taxon>
        <taxon>Nocardiaceae</taxon>
        <taxon>Rhodococcus</taxon>
        <taxon>Rhodococcus erythropolis group</taxon>
    </lineage>
</organism>
<evidence type="ECO:0000256" key="3">
    <source>
        <dbReference type="PIRNR" id="PIRNR001365"/>
    </source>
</evidence>
<evidence type="ECO:0000256" key="2">
    <source>
        <dbReference type="ARBA" id="ARBA00023239"/>
    </source>
</evidence>
<evidence type="ECO:0000313" key="4">
    <source>
        <dbReference type="EMBL" id="PCK24859.1"/>
    </source>
</evidence>
<dbReference type="AlphaFoldDB" id="A0A1C3ZAH3"/>
<dbReference type="Gene3D" id="3.20.20.70">
    <property type="entry name" value="Aldolase class I"/>
    <property type="match status" value="1"/>
</dbReference>
<sequence>MSSTIKGIVAYPITPFDRDTGAFDPKPLHTLLDSMISSGVDAIAPLGSTGESAYLDDAEWETVARETVDYVDRRVPTVVGVSDLTTAGALRRASIAADAGADAMMILPTSYWHLGEQEIREHVTAVADSVDIPTMIYNNPATTGIDMSPEFLVDLVSTVDGVTMIKESTGDITRMNRINELSGGTIPFFNGSNPLALQSFSAGASGWCTAAPCLAPEQVVHFWRLLESGDRSGAAAVFEQIEPLLKVLVSRGLPSTVKAGLESLGIDAGLPRRPLLSLDDNTRTALSDALSVARGVIVAS</sequence>
<dbReference type="SMART" id="SM01130">
    <property type="entry name" value="DHDPS"/>
    <property type="match status" value="1"/>
</dbReference>
<dbReference type="Pfam" id="PF00701">
    <property type="entry name" value="DHDPS"/>
    <property type="match status" value="1"/>
</dbReference>
<name>A0A1C3ZAH3_RHOSG</name>
<dbReference type="EMBL" id="NOVD01000023">
    <property type="protein sequence ID" value="PCK24859.1"/>
    <property type="molecule type" value="Genomic_DNA"/>
</dbReference>
<reference evidence="4 5" key="1">
    <citation type="submission" date="2017-07" db="EMBL/GenBank/DDBJ databases">
        <title>Draft sequence of Rhodococcus enclensis 23b-28.</title>
        <authorList>
            <person name="Besaury L."/>
            <person name="Sancelme M."/>
            <person name="Amato P."/>
            <person name="Lallement A."/>
            <person name="Delort A.-M."/>
        </authorList>
    </citation>
    <scope>NUCLEOTIDE SEQUENCE [LARGE SCALE GENOMIC DNA]</scope>
    <source>
        <strain evidence="4 5">23b-28</strain>
    </source>
</reference>
<dbReference type="PANTHER" id="PTHR12128:SF66">
    <property type="entry name" value="4-HYDROXY-2-OXOGLUTARATE ALDOLASE, MITOCHONDRIAL"/>
    <property type="match status" value="1"/>
</dbReference>
<dbReference type="PRINTS" id="PR00146">
    <property type="entry name" value="DHPICSNTHASE"/>
</dbReference>
<evidence type="ECO:0000313" key="5">
    <source>
        <dbReference type="Proteomes" id="UP000230886"/>
    </source>
</evidence>